<keyword evidence="18" id="KW-1185">Reference proteome</keyword>
<evidence type="ECO:0000256" key="2">
    <source>
        <dbReference type="ARBA" id="ARBA00004117"/>
    </source>
</evidence>
<keyword evidence="6" id="KW-1003">Cell membrane</keyword>
<feature type="transmembrane region" description="Helical" evidence="14">
    <location>
        <begin position="28"/>
        <end position="48"/>
    </location>
</feature>
<dbReference type="InterPro" id="IPR006182">
    <property type="entry name" value="FliF_N_dom"/>
</dbReference>
<dbReference type="GO" id="GO:0003774">
    <property type="term" value="F:cytoskeletal motor activity"/>
    <property type="evidence" value="ECO:0007669"/>
    <property type="project" value="InterPro"/>
</dbReference>
<dbReference type="Pfam" id="PF01514">
    <property type="entry name" value="YscJ_FliF"/>
    <property type="match status" value="1"/>
</dbReference>
<keyword evidence="17" id="KW-0969">Cilium</keyword>
<proteinExistence type="inferred from homology"/>
<keyword evidence="7 14" id="KW-0812">Transmembrane</keyword>
<evidence type="ECO:0000313" key="17">
    <source>
        <dbReference type="EMBL" id="QFY41868.1"/>
    </source>
</evidence>
<evidence type="ECO:0000256" key="11">
    <source>
        <dbReference type="ARBA" id="ARBA00025936"/>
    </source>
</evidence>
<evidence type="ECO:0000256" key="10">
    <source>
        <dbReference type="ARBA" id="ARBA00023143"/>
    </source>
</evidence>
<feature type="domain" description="Flagellar M-ring N-terminal" evidence="15">
    <location>
        <begin position="49"/>
        <end position="223"/>
    </location>
</feature>
<feature type="compositionally biased region" description="Polar residues" evidence="13">
    <location>
        <begin position="318"/>
        <end position="348"/>
    </location>
</feature>
<dbReference type="InterPro" id="IPR013556">
    <property type="entry name" value="Flag_M-ring_C"/>
</dbReference>
<dbReference type="KEGG" id="mmob:F6R98_03840"/>
<evidence type="ECO:0000259" key="16">
    <source>
        <dbReference type="Pfam" id="PF08345"/>
    </source>
</evidence>
<dbReference type="PRINTS" id="PR01009">
    <property type="entry name" value="FLGMRINGFLIF"/>
</dbReference>
<evidence type="ECO:0000256" key="8">
    <source>
        <dbReference type="ARBA" id="ARBA00022989"/>
    </source>
</evidence>
<dbReference type="InterPro" id="IPR000067">
    <property type="entry name" value="FlgMring_FliF"/>
</dbReference>
<dbReference type="PANTHER" id="PTHR30046:SF0">
    <property type="entry name" value="FLAGELLAR M-RING PROTEIN"/>
    <property type="match status" value="1"/>
</dbReference>
<keyword evidence="9 14" id="KW-0472">Membrane</keyword>
<evidence type="ECO:0000256" key="12">
    <source>
        <dbReference type="PIRNR" id="PIRNR004862"/>
    </source>
</evidence>
<evidence type="ECO:0000313" key="18">
    <source>
        <dbReference type="Proteomes" id="UP000325755"/>
    </source>
</evidence>
<gene>
    <name evidence="17" type="primary">fliF</name>
    <name evidence="17" type="ORF">F6R98_03840</name>
</gene>
<evidence type="ECO:0000256" key="3">
    <source>
        <dbReference type="ARBA" id="ARBA00004651"/>
    </source>
</evidence>
<dbReference type="InterPro" id="IPR045851">
    <property type="entry name" value="AMP-bd_C_sf"/>
</dbReference>
<dbReference type="FunCoup" id="A0A5Q0BIA7">
    <property type="interactions" value="156"/>
</dbReference>
<evidence type="ECO:0000256" key="4">
    <source>
        <dbReference type="ARBA" id="ARBA00007971"/>
    </source>
</evidence>
<dbReference type="Pfam" id="PF08345">
    <property type="entry name" value="YscJ_FliF_C"/>
    <property type="match status" value="1"/>
</dbReference>
<sequence>MANDAELIEVSASSPVASFFSSAIGRQLIITLGVAAIAAAMAGVWLWGQEPEYRVLLANFSDRDGGAIVGELQKMNVPYKYAEGGGAILVPAAQVHDTRLKLAAQGLPKGGNVGFELMSNQKMGVSQFLEQVNFQHALEGELARSIETIGSIQSARIHLALPKPTVFTREQQKPTASIIINLHPGRYLDQAQVNAIVHLVASSVPDLHPKGISVVDQNGNLLSEPMNEQNSSGPNPAQLKYIHDVQNDIVKRIESILTPIVGAGNVRAEATAEVDFSRSEQAAENYKPNPPPNTAIRSQQSSESVGSSTTASGIPGALSNQPQAPAQSSALINPQQPDISAAPQTPVNTHKDETTHYEVDKTVQYIQRPMGGMKRLTVAVVVNYRKPGDNPGSPAQALSDAETQQLNNLVKEAMGYSKERGDSFSIVNSPFLSAAPEKLPELPWWKQPENIALAKEVARYLLLGIIILVLYRRALKPLLARLNDVMFPPPPTPALPAGQEAGEVAPETGEPGLAALQTQLTQQVEAEEEIDELTGQPRSERPTLYQEKLKRTRELARNEPRLVAQIIQGWLNAKPEEEKEKVKK</sequence>
<evidence type="ECO:0000256" key="9">
    <source>
        <dbReference type="ARBA" id="ARBA00023136"/>
    </source>
</evidence>
<reference evidence="17 18" key="1">
    <citation type="submission" date="2019-09" db="EMBL/GenBank/DDBJ databases">
        <title>Ecophysiology of the spiral-shaped methanotroph Methylospira mobilis as revealed by the complete genome sequence.</title>
        <authorList>
            <person name="Oshkin I.Y."/>
            <person name="Dedysh S.N."/>
            <person name="Miroshnikov K."/>
            <person name="Danilova O.V."/>
            <person name="Hakobyan A."/>
            <person name="Liesack W."/>
        </authorList>
    </citation>
    <scope>NUCLEOTIDE SEQUENCE [LARGE SCALE GENOMIC DNA]</scope>
    <source>
        <strain evidence="17 18">Shm1</strain>
    </source>
</reference>
<dbReference type="AlphaFoldDB" id="A0A5Q0BIA7"/>
<dbReference type="Proteomes" id="UP000325755">
    <property type="component" value="Chromosome"/>
</dbReference>
<evidence type="ECO:0000256" key="5">
    <source>
        <dbReference type="ARBA" id="ARBA00017949"/>
    </source>
</evidence>
<comment type="subunit">
    <text evidence="11">The basal body constitutes a major portion of the flagellar organelle and consists of four rings (L,P,S, and M) mounted on a central rod. The M ring is integral to the inner membrane of the cell and may be connected to the flagellar rod via the S ring. The S (supramembrane ring) lies just distal to the M ring. The L and P rings lie in the outer membrane and the periplasmic space, respectively.</text>
</comment>
<evidence type="ECO:0000256" key="7">
    <source>
        <dbReference type="ARBA" id="ARBA00022692"/>
    </source>
</evidence>
<comment type="subcellular location">
    <subcellularLocation>
        <location evidence="2 12">Bacterial flagellum basal body</location>
    </subcellularLocation>
    <subcellularLocation>
        <location evidence="3">Cell membrane</location>
        <topology evidence="3">Multi-pass membrane protein</topology>
    </subcellularLocation>
</comment>
<keyword evidence="17" id="KW-0966">Cell projection</keyword>
<comment type="function">
    <text evidence="1 12">The M ring may be actively involved in energy transduction.</text>
</comment>
<dbReference type="PIRSF" id="PIRSF004862">
    <property type="entry name" value="FliF"/>
    <property type="match status" value="1"/>
</dbReference>
<dbReference type="OrthoDB" id="8554211at2"/>
<evidence type="ECO:0000256" key="6">
    <source>
        <dbReference type="ARBA" id="ARBA00022475"/>
    </source>
</evidence>
<dbReference type="NCBIfam" id="TIGR00206">
    <property type="entry name" value="fliF"/>
    <property type="match status" value="1"/>
</dbReference>
<keyword evidence="17" id="KW-0282">Flagellum</keyword>
<evidence type="ECO:0000256" key="13">
    <source>
        <dbReference type="SAM" id="MobiDB-lite"/>
    </source>
</evidence>
<dbReference type="InterPro" id="IPR043427">
    <property type="entry name" value="YscJ/FliF"/>
</dbReference>
<feature type="region of interest" description="Disordered" evidence="13">
    <location>
        <begin position="276"/>
        <end position="360"/>
    </location>
</feature>
<dbReference type="EMBL" id="CP044205">
    <property type="protein sequence ID" value="QFY41868.1"/>
    <property type="molecule type" value="Genomic_DNA"/>
</dbReference>
<dbReference type="RefSeq" id="WP_153247851.1">
    <property type="nucleotide sequence ID" value="NZ_CP044205.1"/>
</dbReference>
<dbReference type="GO" id="GO:0009431">
    <property type="term" value="C:bacterial-type flagellum basal body, MS ring"/>
    <property type="evidence" value="ECO:0007669"/>
    <property type="project" value="InterPro"/>
</dbReference>
<accession>A0A5Q0BIA7</accession>
<comment type="similarity">
    <text evidence="4 12">Belongs to the FliF family.</text>
</comment>
<keyword evidence="8 14" id="KW-1133">Transmembrane helix</keyword>
<dbReference type="GO" id="GO:0071973">
    <property type="term" value="P:bacterial-type flagellum-dependent cell motility"/>
    <property type="evidence" value="ECO:0007669"/>
    <property type="project" value="InterPro"/>
</dbReference>
<dbReference type="PANTHER" id="PTHR30046">
    <property type="entry name" value="FLAGELLAR M-RING PROTEIN"/>
    <property type="match status" value="1"/>
</dbReference>
<name>A0A5Q0BIA7_9GAMM</name>
<evidence type="ECO:0000256" key="1">
    <source>
        <dbReference type="ARBA" id="ARBA00003820"/>
    </source>
</evidence>
<feature type="domain" description="Flagellar M-ring C-terminal" evidence="16">
    <location>
        <begin position="257"/>
        <end position="431"/>
    </location>
</feature>
<dbReference type="GO" id="GO:0005886">
    <property type="term" value="C:plasma membrane"/>
    <property type="evidence" value="ECO:0007669"/>
    <property type="project" value="UniProtKB-SubCell"/>
</dbReference>
<protein>
    <recommendedName>
        <fullName evidence="5 12">Flagellar M-ring protein</fullName>
    </recommendedName>
</protein>
<dbReference type="Gene3D" id="3.30.300.30">
    <property type="match status" value="1"/>
</dbReference>
<feature type="compositionally biased region" description="Low complexity" evidence="13">
    <location>
        <begin position="298"/>
        <end position="313"/>
    </location>
</feature>
<keyword evidence="10 12" id="KW-0975">Bacterial flagellum</keyword>
<evidence type="ECO:0000259" key="15">
    <source>
        <dbReference type="Pfam" id="PF01514"/>
    </source>
</evidence>
<organism evidence="17 18">
    <name type="scientific">Candidatus Methylospira mobilis</name>
    <dbReference type="NCBI Taxonomy" id="1808979"/>
    <lineage>
        <taxon>Bacteria</taxon>
        <taxon>Pseudomonadati</taxon>
        <taxon>Pseudomonadota</taxon>
        <taxon>Gammaproteobacteria</taxon>
        <taxon>Methylococcales</taxon>
        <taxon>Methylococcaceae</taxon>
        <taxon>Candidatus Methylospira</taxon>
    </lineage>
</organism>
<dbReference type="InParanoid" id="A0A5Q0BIA7"/>
<feature type="compositionally biased region" description="Basic and acidic residues" evidence="13">
    <location>
        <begin position="349"/>
        <end position="360"/>
    </location>
</feature>
<evidence type="ECO:0000256" key="14">
    <source>
        <dbReference type="SAM" id="Phobius"/>
    </source>
</evidence>